<dbReference type="Gene3D" id="3.10.20.30">
    <property type="match status" value="1"/>
</dbReference>
<evidence type="ECO:0000313" key="2">
    <source>
        <dbReference type="Proteomes" id="UP001595962"/>
    </source>
</evidence>
<dbReference type="InterPro" id="IPR012675">
    <property type="entry name" value="Beta-grasp_dom_sf"/>
</dbReference>
<keyword evidence="2" id="KW-1185">Reference proteome</keyword>
<name>A0ABV9JHD2_9GAMM</name>
<dbReference type="NCBIfam" id="TIGR01683">
    <property type="entry name" value="thiS"/>
    <property type="match status" value="1"/>
</dbReference>
<dbReference type="Proteomes" id="UP001595962">
    <property type="component" value="Unassembled WGS sequence"/>
</dbReference>
<dbReference type="EMBL" id="JBHSGB010000004">
    <property type="protein sequence ID" value="MFC4654133.1"/>
    <property type="molecule type" value="Genomic_DNA"/>
</dbReference>
<organism evidence="1 2">
    <name type="scientific">Rheinheimera marina</name>
    <dbReference type="NCBI Taxonomy" id="1774958"/>
    <lineage>
        <taxon>Bacteria</taxon>
        <taxon>Pseudomonadati</taxon>
        <taxon>Pseudomonadota</taxon>
        <taxon>Gammaproteobacteria</taxon>
        <taxon>Chromatiales</taxon>
        <taxon>Chromatiaceae</taxon>
        <taxon>Rheinheimera</taxon>
    </lineage>
</organism>
<comment type="caution">
    <text evidence="1">The sequence shown here is derived from an EMBL/GenBank/DDBJ whole genome shotgun (WGS) entry which is preliminary data.</text>
</comment>
<accession>A0ABV9JHD2</accession>
<dbReference type="RefSeq" id="WP_377331876.1">
    <property type="nucleotide sequence ID" value="NZ_JBHSGB010000004.1"/>
</dbReference>
<dbReference type="InterPro" id="IPR003749">
    <property type="entry name" value="ThiS/MoaD-like"/>
</dbReference>
<dbReference type="SUPFAM" id="SSF54285">
    <property type="entry name" value="MoaD/ThiS"/>
    <property type="match status" value="1"/>
</dbReference>
<dbReference type="InterPro" id="IPR010035">
    <property type="entry name" value="Thi_S"/>
</dbReference>
<dbReference type="CDD" id="cd00565">
    <property type="entry name" value="Ubl_ThiS"/>
    <property type="match status" value="1"/>
</dbReference>
<proteinExistence type="predicted"/>
<protein>
    <submittedName>
        <fullName evidence="1">Sulfur carrier protein ThiS</fullName>
    </submittedName>
</protein>
<reference evidence="2" key="1">
    <citation type="journal article" date="2019" name="Int. J. Syst. Evol. Microbiol.">
        <title>The Global Catalogue of Microorganisms (GCM) 10K type strain sequencing project: providing services to taxonomists for standard genome sequencing and annotation.</title>
        <authorList>
            <consortium name="The Broad Institute Genomics Platform"/>
            <consortium name="The Broad Institute Genome Sequencing Center for Infectious Disease"/>
            <person name="Wu L."/>
            <person name="Ma J."/>
        </authorList>
    </citation>
    <scope>NUCLEOTIDE SEQUENCE [LARGE SCALE GENOMIC DNA]</scope>
    <source>
        <strain evidence="2">DT28</strain>
    </source>
</reference>
<dbReference type="Pfam" id="PF02597">
    <property type="entry name" value="ThiS"/>
    <property type="match status" value="1"/>
</dbReference>
<sequence length="68" mass="7391">MTSPAQLWLNDQPVHSTATTVADFIQQQQLSGSFVLALNGHYLSASDYGHTRLQPGDRLELLRPIAGG</sequence>
<evidence type="ECO:0000313" key="1">
    <source>
        <dbReference type="EMBL" id="MFC4654133.1"/>
    </source>
</evidence>
<dbReference type="InterPro" id="IPR016155">
    <property type="entry name" value="Mopterin_synth/thiamin_S_b"/>
</dbReference>
<gene>
    <name evidence="1" type="primary">thiS</name>
    <name evidence="1" type="ORF">ACFO3I_03730</name>
</gene>